<feature type="coiled-coil region" evidence="4">
    <location>
        <begin position="53"/>
        <end position="80"/>
    </location>
</feature>
<evidence type="ECO:0000256" key="1">
    <source>
        <dbReference type="ARBA" id="ARBA00022676"/>
    </source>
</evidence>
<dbReference type="PANTHER" id="PTHR13132:SF29">
    <property type="entry name" value="ALPHA-(1,6)-FUCOSYLTRANSFERASE"/>
    <property type="match status" value="1"/>
</dbReference>
<dbReference type="PANTHER" id="PTHR13132">
    <property type="entry name" value="ALPHA- 1,6 -FUCOSYLTRANSFERASE"/>
    <property type="match status" value="1"/>
</dbReference>
<name>A0A9P0C1B5_CHRIL</name>
<accession>A0A9P0C1B5</accession>
<keyword evidence="2 3" id="KW-0808">Transferase</keyword>
<keyword evidence="5" id="KW-1133">Transmembrane helix</keyword>
<dbReference type="Proteomes" id="UP001154114">
    <property type="component" value="Chromosome 7"/>
</dbReference>
<evidence type="ECO:0000256" key="4">
    <source>
        <dbReference type="SAM" id="Coils"/>
    </source>
</evidence>
<proteinExistence type="inferred from homology"/>
<feature type="transmembrane region" description="Helical" evidence="5">
    <location>
        <begin position="25"/>
        <end position="44"/>
    </location>
</feature>
<dbReference type="GO" id="GO:0006487">
    <property type="term" value="P:protein N-linked glycosylation"/>
    <property type="evidence" value="ECO:0007669"/>
    <property type="project" value="TreeGrafter"/>
</dbReference>
<protein>
    <recommendedName>
        <fullName evidence="6">GT23 domain-containing protein</fullName>
    </recommendedName>
</protein>
<sequence length="577" mass="66428">MKHYSNGHATVNDYFMMYLARWKRAAVVLLLVWIVVTYLVISPLRCNGNQDESSEFQERLKRVSSQLETLRLQHSNLIAQIKKSSSLNGNLKDIDTGSLFLDEGQGPTEDYENLRRRIYSNTKELWYYVNHELTKVLQEDNKAEKIQTILDQIGERKRSLLSDQQELPKLDGYQDWRIAEAANVSDLVQRRLRHLQNPPDCKDARKLICNLNKGCGFGCQLHHIVYCLIFAYATERTLILNSKGWRYNNKGWDYVFQPISDSCTSAYDDKVVQWPVTYDAKVVSLPFIDSISQKPKFLPLAIPKDLAHRITRFNGDPSSWWIGQMLKYVLKPRQAMQKAINDTIAKMNFKAPIVGVHIRRTDKVGTEAAFHHIHEYMAHVKDYYDQLELTRPVAVRRVYLATDDANVLEDARSKYPGYTFLGDASIAKTAATHRRYTPLSLTGLLVDLHMLAMCDYLVCTFSSQVGRVAYEMMQTNRVDASDSFFSLDDIYYFGGQNAHDRIAVMHNEGNYQDIAFQVGDLIGIAGNHWNGYGRGTNKRTNLNGLIPWYKTADHLVLYPFPDYKQVPMFSDTRQKDL</sequence>
<evidence type="ECO:0000256" key="3">
    <source>
        <dbReference type="PROSITE-ProRule" id="PRU00992"/>
    </source>
</evidence>
<keyword evidence="4" id="KW-0175">Coiled coil</keyword>
<keyword evidence="5" id="KW-0812">Transmembrane</keyword>
<dbReference type="EMBL" id="LR824010">
    <property type="protein sequence ID" value="CAH0625287.1"/>
    <property type="molecule type" value="Genomic_DNA"/>
</dbReference>
<dbReference type="Gene3D" id="1.10.287.1060">
    <property type="entry name" value="ESAT-6-like"/>
    <property type="match status" value="1"/>
</dbReference>
<keyword evidence="1 3" id="KW-0328">Glycosyltransferase</keyword>
<dbReference type="AlphaFoldDB" id="A0A9P0C1B5"/>
<evidence type="ECO:0000313" key="8">
    <source>
        <dbReference type="Proteomes" id="UP001154114"/>
    </source>
</evidence>
<dbReference type="InterPro" id="IPR027350">
    <property type="entry name" value="GT23_dom"/>
</dbReference>
<keyword evidence="5" id="KW-0472">Membrane</keyword>
<dbReference type="CDD" id="cd11300">
    <property type="entry name" value="Fut8_like"/>
    <property type="match status" value="1"/>
</dbReference>
<evidence type="ECO:0000259" key="6">
    <source>
        <dbReference type="PROSITE" id="PS51659"/>
    </source>
</evidence>
<evidence type="ECO:0000256" key="2">
    <source>
        <dbReference type="ARBA" id="ARBA00022679"/>
    </source>
</evidence>
<comment type="similarity">
    <text evidence="3">Belongs to the glycosyltransferase 23 family.</text>
</comment>
<evidence type="ECO:0000313" key="7">
    <source>
        <dbReference type="EMBL" id="CAH0625287.1"/>
    </source>
</evidence>
<keyword evidence="8" id="KW-1185">Reference proteome</keyword>
<dbReference type="FunFam" id="3.40.50.11350:FF:000001">
    <property type="entry name" value="Alpha-(1,6)-fucosyltransferase"/>
    <property type="match status" value="1"/>
</dbReference>
<dbReference type="Gene3D" id="2.30.30.40">
    <property type="entry name" value="SH3 Domains"/>
    <property type="match status" value="1"/>
</dbReference>
<dbReference type="GO" id="GO:0046921">
    <property type="term" value="F:alpha-(1-&gt;6)-fucosyltransferase activity"/>
    <property type="evidence" value="ECO:0007669"/>
    <property type="project" value="UniProtKB-ARBA"/>
</dbReference>
<dbReference type="Pfam" id="PF19745">
    <property type="entry name" value="FUT8_N_cat"/>
    <property type="match status" value="1"/>
</dbReference>
<evidence type="ECO:0000256" key="5">
    <source>
        <dbReference type="SAM" id="Phobius"/>
    </source>
</evidence>
<dbReference type="PROSITE" id="PS51659">
    <property type="entry name" value="GT23"/>
    <property type="match status" value="1"/>
</dbReference>
<dbReference type="InterPro" id="IPR045573">
    <property type="entry name" value="Fut8_N_cat"/>
</dbReference>
<gene>
    <name evidence="7" type="ORF">CINC_LOCUS11919</name>
</gene>
<reference evidence="7" key="1">
    <citation type="submission" date="2021-12" db="EMBL/GenBank/DDBJ databases">
        <authorList>
            <person name="King R."/>
        </authorList>
    </citation>
    <scope>NUCLEOTIDE SEQUENCE</scope>
</reference>
<dbReference type="Gene3D" id="3.40.50.11350">
    <property type="match status" value="1"/>
</dbReference>
<organism evidence="7 8">
    <name type="scientific">Chrysodeixis includens</name>
    <name type="common">Soybean looper</name>
    <name type="synonym">Pseudoplusia includens</name>
    <dbReference type="NCBI Taxonomy" id="689277"/>
    <lineage>
        <taxon>Eukaryota</taxon>
        <taxon>Metazoa</taxon>
        <taxon>Ecdysozoa</taxon>
        <taxon>Arthropoda</taxon>
        <taxon>Hexapoda</taxon>
        <taxon>Insecta</taxon>
        <taxon>Pterygota</taxon>
        <taxon>Neoptera</taxon>
        <taxon>Endopterygota</taxon>
        <taxon>Lepidoptera</taxon>
        <taxon>Glossata</taxon>
        <taxon>Ditrysia</taxon>
        <taxon>Noctuoidea</taxon>
        <taxon>Noctuidae</taxon>
        <taxon>Plusiinae</taxon>
        <taxon>Chrysodeixis</taxon>
    </lineage>
</organism>
<dbReference type="OrthoDB" id="2014825at2759"/>
<feature type="domain" description="GT23" evidence="6">
    <location>
        <begin position="203"/>
        <end position="487"/>
    </location>
</feature>
<feature type="region of interest" description="Important for donor substrate binding" evidence="3">
    <location>
        <begin position="359"/>
        <end position="360"/>
    </location>
</feature>